<feature type="transmembrane region" description="Helical" evidence="12">
    <location>
        <begin position="334"/>
        <end position="355"/>
    </location>
</feature>
<comment type="caution">
    <text evidence="14">The sequence shown here is derived from an EMBL/GenBank/DDBJ whole genome shotgun (WGS) entry which is preliminary data.</text>
</comment>
<evidence type="ECO:0000256" key="8">
    <source>
        <dbReference type="ARBA" id="ARBA00023136"/>
    </source>
</evidence>
<sequence length="393" mass="41284">MASDAASSGAAAVTFVAAVAMLLGVMVLKLQRWLPLPYTALLLIWGIALGVGNVTFTGGWRVYGAGVTSWQNVAPAFILSVLLPGILFAGTFAMPKAVLQRSFAHIFLLGVVGVLMGTCLTAVFARYAFPFHWTWPQCLLFSSVLAATDPVAIVAVLKERQVPDELTVVVDGEALVDDGVAAVLYNVCRSLVRGGGMNAAAVVRLLCRQSLGGPAIGLAFGLCLTAALLLTPLELLPQLGLTLVAAFGSFIVAEAMLHTNGILAVVACGFLVAMLSRPVDGTGKQLHLTWTSIEWVLNTLLFILIGIIVAGRTYEAHHVMGAVRITASDYGWAVLLWVALLAIRAVDVLLLWPLLAAAGHGFMLQDALVTVWSGLRGVVGKPHHPAPPGVADG</sequence>
<dbReference type="Pfam" id="PF00999">
    <property type="entry name" value="Na_H_Exchanger"/>
    <property type="match status" value="1"/>
</dbReference>
<protein>
    <recommendedName>
        <fullName evidence="13">Cation/H+ exchanger transmembrane domain-containing protein</fullName>
    </recommendedName>
</protein>
<gene>
    <name evidence="14" type="ORF">WJX72_000127</name>
</gene>
<keyword evidence="7" id="KW-0406">Ion transport</keyword>
<dbReference type="GO" id="GO:0051453">
    <property type="term" value="P:regulation of intracellular pH"/>
    <property type="evidence" value="ECO:0007669"/>
    <property type="project" value="TreeGrafter"/>
</dbReference>
<feature type="transmembrane region" description="Helical" evidence="12">
    <location>
        <begin position="106"/>
        <end position="128"/>
    </location>
</feature>
<keyword evidence="8 12" id="KW-0472">Membrane</keyword>
<dbReference type="InterPro" id="IPR018422">
    <property type="entry name" value="Cation/H_exchanger_CPA1"/>
</dbReference>
<keyword evidence="5 12" id="KW-1133">Transmembrane helix</keyword>
<feature type="transmembrane region" description="Helical" evidence="12">
    <location>
        <begin position="295"/>
        <end position="314"/>
    </location>
</feature>
<dbReference type="Proteomes" id="UP001489004">
    <property type="component" value="Unassembled WGS sequence"/>
</dbReference>
<dbReference type="PANTHER" id="PTHR10110:SF86">
    <property type="entry name" value="SODIUM_HYDROGEN EXCHANGER 7"/>
    <property type="match status" value="1"/>
</dbReference>
<dbReference type="GO" id="GO:0098719">
    <property type="term" value="P:sodium ion import across plasma membrane"/>
    <property type="evidence" value="ECO:0007669"/>
    <property type="project" value="TreeGrafter"/>
</dbReference>
<keyword evidence="3" id="KW-1003">Cell membrane</keyword>
<comment type="subcellular location">
    <subcellularLocation>
        <location evidence="1">Cell membrane</location>
        <topology evidence="1">Multi-pass membrane protein</topology>
    </subcellularLocation>
</comment>
<evidence type="ECO:0000256" key="6">
    <source>
        <dbReference type="ARBA" id="ARBA00023053"/>
    </source>
</evidence>
<accession>A0AAW1Q0T1</accession>
<evidence type="ECO:0000256" key="12">
    <source>
        <dbReference type="SAM" id="Phobius"/>
    </source>
</evidence>
<evidence type="ECO:0000256" key="7">
    <source>
        <dbReference type="ARBA" id="ARBA00023065"/>
    </source>
</evidence>
<keyword evidence="15" id="KW-1185">Reference proteome</keyword>
<keyword evidence="4 12" id="KW-0812">Transmembrane</keyword>
<feature type="transmembrane region" description="Helical" evidence="12">
    <location>
        <begin position="6"/>
        <end position="28"/>
    </location>
</feature>
<dbReference type="PANTHER" id="PTHR10110">
    <property type="entry name" value="SODIUM/HYDROGEN EXCHANGER"/>
    <property type="match status" value="1"/>
</dbReference>
<dbReference type="GO" id="GO:0005886">
    <property type="term" value="C:plasma membrane"/>
    <property type="evidence" value="ECO:0007669"/>
    <property type="project" value="UniProtKB-SubCell"/>
</dbReference>
<dbReference type="GO" id="GO:0015385">
    <property type="term" value="F:sodium:proton antiporter activity"/>
    <property type="evidence" value="ECO:0007669"/>
    <property type="project" value="InterPro"/>
</dbReference>
<comment type="catalytic activity">
    <reaction evidence="10">
        <text>Na(+)(in) + H(+)(out) = Na(+)(out) + H(+)(in)</text>
        <dbReference type="Rhea" id="RHEA:29419"/>
        <dbReference type="ChEBI" id="CHEBI:15378"/>
        <dbReference type="ChEBI" id="CHEBI:29101"/>
    </reaction>
</comment>
<keyword evidence="6" id="KW-0915">Sodium</keyword>
<proteinExistence type="predicted"/>
<dbReference type="AlphaFoldDB" id="A0AAW1Q0T1"/>
<feature type="transmembrane region" description="Helical" evidence="12">
    <location>
        <begin position="250"/>
        <end position="275"/>
    </location>
</feature>
<evidence type="ECO:0000256" key="9">
    <source>
        <dbReference type="ARBA" id="ARBA00023201"/>
    </source>
</evidence>
<reference evidence="14 15" key="1">
    <citation type="journal article" date="2024" name="Nat. Commun.">
        <title>Phylogenomics reveals the evolutionary origins of lichenization in chlorophyte algae.</title>
        <authorList>
            <person name="Puginier C."/>
            <person name="Libourel C."/>
            <person name="Otte J."/>
            <person name="Skaloud P."/>
            <person name="Haon M."/>
            <person name="Grisel S."/>
            <person name="Petersen M."/>
            <person name="Berrin J.G."/>
            <person name="Delaux P.M."/>
            <person name="Dal Grande F."/>
            <person name="Keller J."/>
        </authorList>
    </citation>
    <scope>NUCLEOTIDE SEQUENCE [LARGE SCALE GENOMIC DNA]</scope>
    <source>
        <strain evidence="14 15">SAG 2043</strain>
    </source>
</reference>
<evidence type="ECO:0000256" key="4">
    <source>
        <dbReference type="ARBA" id="ARBA00022692"/>
    </source>
</evidence>
<evidence type="ECO:0000256" key="11">
    <source>
        <dbReference type="ARBA" id="ARBA00047912"/>
    </source>
</evidence>
<dbReference type="EMBL" id="JALJOR010000007">
    <property type="protein sequence ID" value="KAK9814058.1"/>
    <property type="molecule type" value="Genomic_DNA"/>
</dbReference>
<feature type="transmembrane region" description="Helical" evidence="12">
    <location>
        <begin position="211"/>
        <end position="230"/>
    </location>
</feature>
<dbReference type="Gene3D" id="6.10.140.1330">
    <property type="match status" value="1"/>
</dbReference>
<feature type="domain" description="Cation/H+ exchanger transmembrane" evidence="13">
    <location>
        <begin position="25"/>
        <end position="379"/>
    </location>
</feature>
<evidence type="ECO:0000256" key="10">
    <source>
        <dbReference type="ARBA" id="ARBA00047524"/>
    </source>
</evidence>
<keyword evidence="2" id="KW-0813">Transport</keyword>
<evidence type="ECO:0000256" key="1">
    <source>
        <dbReference type="ARBA" id="ARBA00004651"/>
    </source>
</evidence>
<organism evidence="14 15">
    <name type="scientific">[Myrmecia] bisecta</name>
    <dbReference type="NCBI Taxonomy" id="41462"/>
    <lineage>
        <taxon>Eukaryota</taxon>
        <taxon>Viridiplantae</taxon>
        <taxon>Chlorophyta</taxon>
        <taxon>core chlorophytes</taxon>
        <taxon>Trebouxiophyceae</taxon>
        <taxon>Trebouxiales</taxon>
        <taxon>Trebouxiaceae</taxon>
        <taxon>Myrmecia</taxon>
    </lineage>
</organism>
<feature type="transmembrane region" description="Helical" evidence="12">
    <location>
        <begin position="134"/>
        <end position="157"/>
    </location>
</feature>
<comment type="catalytic activity">
    <reaction evidence="11">
        <text>K(+)(in) + H(+)(out) = K(+)(out) + H(+)(in)</text>
        <dbReference type="Rhea" id="RHEA:29467"/>
        <dbReference type="ChEBI" id="CHEBI:15378"/>
        <dbReference type="ChEBI" id="CHEBI:29103"/>
    </reaction>
</comment>
<evidence type="ECO:0000256" key="3">
    <source>
        <dbReference type="ARBA" id="ARBA00022475"/>
    </source>
</evidence>
<dbReference type="InterPro" id="IPR006153">
    <property type="entry name" value="Cation/H_exchanger_TM"/>
</dbReference>
<evidence type="ECO:0000256" key="2">
    <source>
        <dbReference type="ARBA" id="ARBA00022448"/>
    </source>
</evidence>
<evidence type="ECO:0000256" key="5">
    <source>
        <dbReference type="ARBA" id="ARBA00022989"/>
    </source>
</evidence>
<dbReference type="GO" id="GO:0015386">
    <property type="term" value="F:potassium:proton antiporter activity"/>
    <property type="evidence" value="ECO:0007669"/>
    <property type="project" value="TreeGrafter"/>
</dbReference>
<feature type="transmembrane region" description="Helical" evidence="12">
    <location>
        <begin position="40"/>
        <end position="62"/>
    </location>
</feature>
<feature type="transmembrane region" description="Helical" evidence="12">
    <location>
        <begin position="74"/>
        <end position="94"/>
    </location>
</feature>
<evidence type="ECO:0000313" key="15">
    <source>
        <dbReference type="Proteomes" id="UP001489004"/>
    </source>
</evidence>
<evidence type="ECO:0000313" key="14">
    <source>
        <dbReference type="EMBL" id="KAK9814058.1"/>
    </source>
</evidence>
<name>A0AAW1Q0T1_9CHLO</name>
<evidence type="ECO:0000259" key="13">
    <source>
        <dbReference type="Pfam" id="PF00999"/>
    </source>
</evidence>
<keyword evidence="9" id="KW-0739">Sodium transport</keyword>